<dbReference type="InterPro" id="IPR036412">
    <property type="entry name" value="HAD-like_sf"/>
</dbReference>
<dbReference type="Gene3D" id="3.90.1470.20">
    <property type="match status" value="1"/>
</dbReference>
<dbReference type="GO" id="GO:0005737">
    <property type="term" value="C:cytoplasm"/>
    <property type="evidence" value="ECO:0007669"/>
    <property type="project" value="TreeGrafter"/>
</dbReference>
<organism evidence="2 3">
    <name type="scientific">Methylomirabilis oxygeniifera</name>
    <dbReference type="NCBI Taxonomy" id="671143"/>
    <lineage>
        <taxon>Bacteria</taxon>
        <taxon>Candidatus Methylomirabilota</taxon>
        <taxon>Candidatus Methylomirabilia</taxon>
        <taxon>Candidatus Methylomirabilales</taxon>
        <taxon>Candidatus Methylomirabilaceae</taxon>
        <taxon>Candidatus Methylomirabilis</taxon>
    </lineage>
</organism>
<dbReference type="HOGENOM" id="CLU_058495_2_0_0"/>
<dbReference type="InterPro" id="IPR006384">
    <property type="entry name" value="HAD_hydro_PyrdxlP_Pase-like"/>
</dbReference>
<proteinExistence type="predicted"/>
<dbReference type="InterPro" id="IPR050582">
    <property type="entry name" value="HAD-like_SerB"/>
</dbReference>
<dbReference type="eggNOG" id="COG4359">
    <property type="taxonomic scope" value="Bacteria"/>
</dbReference>
<evidence type="ECO:0000313" key="3">
    <source>
        <dbReference type="Proteomes" id="UP000006898"/>
    </source>
</evidence>
<dbReference type="InterPro" id="IPR023214">
    <property type="entry name" value="HAD_sf"/>
</dbReference>
<dbReference type="Proteomes" id="UP000006898">
    <property type="component" value="Chromosome"/>
</dbReference>
<sequence length="247" mass="27183">MDQTLLSINYPELEKPAAGSRSLRMPSDLPAFQVLCDFDGTITRTDVTDAILEAFALPAFREWQCRWERGEITSRECLSRQVELIQADQSTLMQFAATLPIDKGIVTLQQRCAQHGIPLIIVSDGIDRLIEAVLRRYGLSSIPVVSNRLVCDGNGSFSLGSPYASPDCRIGAGTCKCAVASFCGLSLKETIYIGDGRSDRCISTVAQKVYAKAGLREWCDLQGISCEPFETLTEVTEHLFRKVSCFA</sequence>
<dbReference type="GO" id="GO:0036424">
    <property type="term" value="F:L-phosphoserine phosphatase activity"/>
    <property type="evidence" value="ECO:0007669"/>
    <property type="project" value="TreeGrafter"/>
</dbReference>
<name>D5MJW1_METO1</name>
<accession>D5MJW1</accession>
<dbReference type="SUPFAM" id="SSF56784">
    <property type="entry name" value="HAD-like"/>
    <property type="match status" value="1"/>
</dbReference>
<dbReference type="KEGG" id="mox:DAMO_0467"/>
<gene>
    <name evidence="2" type="ORF">DAMO_0467</name>
</gene>
<dbReference type="NCBIfam" id="TIGR01488">
    <property type="entry name" value="HAD-SF-IB"/>
    <property type="match status" value="1"/>
</dbReference>
<dbReference type="PANTHER" id="PTHR43344">
    <property type="entry name" value="PHOSPHOSERINE PHOSPHATASE"/>
    <property type="match status" value="1"/>
</dbReference>
<dbReference type="AlphaFoldDB" id="D5MJW1"/>
<protein>
    <submittedName>
        <fullName evidence="2">Putative 2, 3-diketo-5-methylthio-1-phosphopentane phosphatase (Phosphoserine phosphatase) (SerB)</fullName>
        <ecNumber evidence="2">3.1.3.3</ecNumber>
    </submittedName>
</protein>
<dbReference type="NCBIfam" id="TIGR01489">
    <property type="entry name" value="DKMTPPase-SF"/>
    <property type="match status" value="1"/>
</dbReference>
<dbReference type="STRING" id="671143.DAMO_0467"/>
<dbReference type="Gene3D" id="3.40.50.1000">
    <property type="entry name" value="HAD superfamily/HAD-like"/>
    <property type="match status" value="1"/>
</dbReference>
<evidence type="ECO:0000256" key="1">
    <source>
        <dbReference type="ARBA" id="ARBA00022801"/>
    </source>
</evidence>
<reference evidence="2 3" key="1">
    <citation type="journal article" date="2010" name="Nature">
        <title>Nitrite-driven anaerobic methane oxidation by oxygenic bacteria.</title>
        <authorList>
            <person name="Ettwig K.F."/>
            <person name="Butler M.K."/>
            <person name="Le Paslier D."/>
            <person name="Pelletier E."/>
            <person name="Mangenot S."/>
            <person name="Kuypers M.M.M."/>
            <person name="Schreiber F."/>
            <person name="Dutilh B.E."/>
            <person name="Zedelius J."/>
            <person name="de Beer D."/>
            <person name="Gloerich J."/>
            <person name="Wessels H.J.C.T."/>
            <person name="van Allen T."/>
            <person name="Luesken F."/>
            <person name="Wu M."/>
            <person name="van de Pas-Schoonen K.T."/>
            <person name="Op den Camp H.J.M."/>
            <person name="Janssen-Megens E.M."/>
            <person name="Francoijs K-J."/>
            <person name="Stunnenberg H."/>
            <person name="Weissenbach J."/>
            <person name="Jetten M.S.M."/>
            <person name="Strous M."/>
        </authorList>
    </citation>
    <scope>NUCLEOTIDE SEQUENCE [LARGE SCALE GENOMIC DNA]</scope>
</reference>
<dbReference type="GO" id="GO:0006564">
    <property type="term" value="P:L-serine biosynthetic process"/>
    <property type="evidence" value="ECO:0007669"/>
    <property type="project" value="TreeGrafter"/>
</dbReference>
<dbReference type="PANTHER" id="PTHR43344:SF21">
    <property type="entry name" value="POLYOL PHOSPHATE PHOSPHATASE PYP1"/>
    <property type="match status" value="1"/>
</dbReference>
<dbReference type="Pfam" id="PF12710">
    <property type="entry name" value="HAD"/>
    <property type="match status" value="1"/>
</dbReference>
<evidence type="ECO:0000313" key="2">
    <source>
        <dbReference type="EMBL" id="CBE67544.1"/>
    </source>
</evidence>
<dbReference type="GO" id="GO:0000287">
    <property type="term" value="F:magnesium ion binding"/>
    <property type="evidence" value="ECO:0007669"/>
    <property type="project" value="TreeGrafter"/>
</dbReference>
<keyword evidence="1 2" id="KW-0378">Hydrolase</keyword>
<dbReference type="EMBL" id="FP565575">
    <property type="protein sequence ID" value="CBE67544.1"/>
    <property type="molecule type" value="Genomic_DNA"/>
</dbReference>
<dbReference type="PATRIC" id="fig|671143.5.peg.397"/>
<dbReference type="EC" id="3.1.3.3" evidence="2"/>